<feature type="compositionally biased region" description="Low complexity" evidence="5">
    <location>
        <begin position="60"/>
        <end position="70"/>
    </location>
</feature>
<dbReference type="EMBL" id="JANJYJ010000006">
    <property type="protein sequence ID" value="KAK3204472.1"/>
    <property type="molecule type" value="Genomic_DNA"/>
</dbReference>
<dbReference type="Pfam" id="PF02902">
    <property type="entry name" value="Peptidase_C48"/>
    <property type="match status" value="1"/>
</dbReference>
<keyword evidence="3" id="KW-0378">Hydrolase</keyword>
<dbReference type="InterPro" id="IPR003653">
    <property type="entry name" value="Peptidase_C48_C"/>
</dbReference>
<feature type="compositionally biased region" description="Acidic residues" evidence="5">
    <location>
        <begin position="46"/>
        <end position="59"/>
    </location>
</feature>
<evidence type="ECO:0000259" key="6">
    <source>
        <dbReference type="PROSITE" id="PS50600"/>
    </source>
</evidence>
<sequence length="687" mass="75324">MQTALFEWEVETFEKGTDYFKSLNIEYVCGPLIDKKREKLALPRSEEEEDLGSDHEGDDNQTGNDNDGIDCSVPSTIPELYDAMLESEKRIIAFCREEFSKIRKEMKNGAEQADDVVDDKGAGNNVTVGDDKGAGNNVKDVEELNSVGEVGELGELGKDVQQDAVAEVGKGGEEDDAFGDVDAAFQGGKGEEKDDDGGKGEEKDDEVSDVNAAFEGCKGDEQEDDAGEIGKGSKKGVGSDCVVVRDAAFEGGKGDEQEDDVGEIGKGSKEVVGSDCVVVANAAFDGGKGDDQEDAAVGEIGTGCDQGVGSDGVVVGDATVDGDMVEELVKKSIIDLDEYPSPSVCFIAQNNPSSVVALDGADPNAEYRDIDKQRGRKRSRWLESPLTDPMPKKKRKPKTNEEEINLVEFTSFLKNEDQLRSLRIDTRSLRMDTISLGIDTRSLRMDTMSLGMETMRLGMEIMSLGMDAMSLGEISAGNFCIYAFDLYKPEKRSQKKSKKISDPPLHGVNVWEDYPEFVPLNYQPSPDILRHVTGHDLLYPQPWWEMDSVLIPCHLPGHWVLCHVLFKEGKVLLFDSLNERDGTSHRLKDVCALLYLLPSLLKHAGYYEEMKMDPHASPFTVQSMRSELIPQQDDGYSCGVFLMKYAELILAGVKTPCNSVFGQKDIKGIRKAIAIDIYTNGQPCNSP</sequence>
<dbReference type="Proteomes" id="UP001281410">
    <property type="component" value="Unassembled WGS sequence"/>
</dbReference>
<proteinExistence type="inferred from homology"/>
<dbReference type="AlphaFoldDB" id="A0AAE0A617"/>
<dbReference type="GO" id="GO:0016929">
    <property type="term" value="F:deSUMOylase activity"/>
    <property type="evidence" value="ECO:0007669"/>
    <property type="project" value="TreeGrafter"/>
</dbReference>
<comment type="caution">
    <text evidence="7">The sequence shown here is derived from an EMBL/GenBank/DDBJ whole genome shotgun (WGS) entry which is preliminary data.</text>
</comment>
<keyword evidence="2" id="KW-0645">Protease</keyword>
<comment type="similarity">
    <text evidence="1">Belongs to the peptidase C48 family.</text>
</comment>
<dbReference type="GO" id="GO:0005634">
    <property type="term" value="C:nucleus"/>
    <property type="evidence" value="ECO:0007669"/>
    <property type="project" value="TreeGrafter"/>
</dbReference>
<evidence type="ECO:0000256" key="4">
    <source>
        <dbReference type="ARBA" id="ARBA00022807"/>
    </source>
</evidence>
<evidence type="ECO:0000313" key="7">
    <source>
        <dbReference type="EMBL" id="KAK3204472.1"/>
    </source>
</evidence>
<name>A0AAE0A617_9ROSI</name>
<dbReference type="PROSITE" id="PS50600">
    <property type="entry name" value="ULP_PROTEASE"/>
    <property type="match status" value="1"/>
</dbReference>
<protein>
    <recommendedName>
        <fullName evidence="6">Ubiquitin-like protease family profile domain-containing protein</fullName>
    </recommendedName>
</protein>
<feature type="domain" description="Ubiquitin-like protease family profile" evidence="6">
    <location>
        <begin position="433"/>
        <end position="649"/>
    </location>
</feature>
<reference evidence="7" key="1">
    <citation type="journal article" date="2023" name="Plant J.">
        <title>Genome sequences and population genomics provide insights into the demographic history, inbreeding, and mutation load of two 'living fossil' tree species of Dipteronia.</title>
        <authorList>
            <person name="Feng Y."/>
            <person name="Comes H.P."/>
            <person name="Chen J."/>
            <person name="Zhu S."/>
            <person name="Lu R."/>
            <person name="Zhang X."/>
            <person name="Li P."/>
            <person name="Qiu J."/>
            <person name="Olsen K.M."/>
            <person name="Qiu Y."/>
        </authorList>
    </citation>
    <scope>NUCLEOTIDE SEQUENCE</scope>
    <source>
        <strain evidence="7">NBL</strain>
    </source>
</reference>
<keyword evidence="4" id="KW-0788">Thiol protease</keyword>
<feature type="region of interest" description="Disordered" evidence="5">
    <location>
        <begin position="110"/>
        <end position="236"/>
    </location>
</feature>
<feature type="compositionally biased region" description="Basic and acidic residues" evidence="5">
    <location>
        <begin position="189"/>
        <end position="202"/>
    </location>
</feature>
<gene>
    <name evidence="7" type="ORF">Dsin_018518</name>
</gene>
<evidence type="ECO:0000256" key="1">
    <source>
        <dbReference type="ARBA" id="ARBA00005234"/>
    </source>
</evidence>
<dbReference type="PANTHER" id="PTHR12606">
    <property type="entry name" value="SENTRIN/SUMO-SPECIFIC PROTEASE"/>
    <property type="match status" value="1"/>
</dbReference>
<dbReference type="GO" id="GO:0016926">
    <property type="term" value="P:protein desumoylation"/>
    <property type="evidence" value="ECO:0007669"/>
    <property type="project" value="TreeGrafter"/>
</dbReference>
<dbReference type="GO" id="GO:0006508">
    <property type="term" value="P:proteolysis"/>
    <property type="evidence" value="ECO:0007669"/>
    <property type="project" value="UniProtKB-KW"/>
</dbReference>
<evidence type="ECO:0000256" key="2">
    <source>
        <dbReference type="ARBA" id="ARBA00022670"/>
    </source>
</evidence>
<keyword evidence="8" id="KW-1185">Reference proteome</keyword>
<feature type="region of interest" description="Disordered" evidence="5">
    <location>
        <begin position="38"/>
        <end position="73"/>
    </location>
</feature>
<dbReference type="InterPro" id="IPR038765">
    <property type="entry name" value="Papain-like_cys_pep_sf"/>
</dbReference>
<accession>A0AAE0A617</accession>
<evidence type="ECO:0000256" key="5">
    <source>
        <dbReference type="SAM" id="MobiDB-lite"/>
    </source>
</evidence>
<evidence type="ECO:0000313" key="8">
    <source>
        <dbReference type="Proteomes" id="UP001281410"/>
    </source>
</evidence>
<evidence type="ECO:0000256" key="3">
    <source>
        <dbReference type="ARBA" id="ARBA00022801"/>
    </source>
</evidence>
<dbReference type="SUPFAM" id="SSF54001">
    <property type="entry name" value="Cysteine proteinases"/>
    <property type="match status" value="1"/>
</dbReference>
<organism evidence="7 8">
    <name type="scientific">Dipteronia sinensis</name>
    <dbReference type="NCBI Taxonomy" id="43782"/>
    <lineage>
        <taxon>Eukaryota</taxon>
        <taxon>Viridiplantae</taxon>
        <taxon>Streptophyta</taxon>
        <taxon>Embryophyta</taxon>
        <taxon>Tracheophyta</taxon>
        <taxon>Spermatophyta</taxon>
        <taxon>Magnoliopsida</taxon>
        <taxon>eudicotyledons</taxon>
        <taxon>Gunneridae</taxon>
        <taxon>Pentapetalae</taxon>
        <taxon>rosids</taxon>
        <taxon>malvids</taxon>
        <taxon>Sapindales</taxon>
        <taxon>Sapindaceae</taxon>
        <taxon>Hippocastanoideae</taxon>
        <taxon>Acereae</taxon>
        <taxon>Dipteronia</taxon>
    </lineage>
</organism>
<dbReference type="Gene3D" id="3.40.395.10">
    <property type="entry name" value="Adenoviral Proteinase, Chain A"/>
    <property type="match status" value="1"/>
</dbReference>
<feature type="region of interest" description="Disordered" evidence="5">
    <location>
        <begin position="371"/>
        <end position="399"/>
    </location>
</feature>
<dbReference type="PANTHER" id="PTHR12606:SF141">
    <property type="entry name" value="GH15225P-RELATED"/>
    <property type="match status" value="1"/>
</dbReference>